<name>A0A813EY58_POLGL</name>
<evidence type="ECO:0000259" key="2">
    <source>
        <dbReference type="PROSITE" id="PS51462"/>
    </source>
</evidence>
<dbReference type="InterPro" id="IPR045121">
    <property type="entry name" value="CoAse"/>
</dbReference>
<dbReference type="GO" id="GO:0045505">
    <property type="term" value="F:dynein intermediate chain binding"/>
    <property type="evidence" value="ECO:0007669"/>
    <property type="project" value="InterPro"/>
</dbReference>
<dbReference type="InterPro" id="IPR015797">
    <property type="entry name" value="NUDIX_hydrolase-like_dom_sf"/>
</dbReference>
<organism evidence="3 4">
    <name type="scientific">Polarella glacialis</name>
    <name type="common">Dinoflagellate</name>
    <dbReference type="NCBI Taxonomy" id="89957"/>
    <lineage>
        <taxon>Eukaryota</taxon>
        <taxon>Sar</taxon>
        <taxon>Alveolata</taxon>
        <taxon>Dinophyceae</taxon>
        <taxon>Suessiales</taxon>
        <taxon>Suessiaceae</taxon>
        <taxon>Polarella</taxon>
    </lineage>
</organism>
<comment type="caution">
    <text evidence="3">The sequence shown here is derived from an EMBL/GenBank/DDBJ whole genome shotgun (WGS) entry which is preliminary data.</text>
</comment>
<dbReference type="GO" id="GO:0030286">
    <property type="term" value="C:dynein complex"/>
    <property type="evidence" value="ECO:0007669"/>
    <property type="project" value="InterPro"/>
</dbReference>
<dbReference type="InterPro" id="IPR000086">
    <property type="entry name" value="NUDIX_hydrolase_dom"/>
</dbReference>
<evidence type="ECO:0000256" key="1">
    <source>
        <dbReference type="ARBA" id="ARBA00022801"/>
    </source>
</evidence>
<dbReference type="EMBL" id="CAJNNV010015087">
    <property type="protein sequence ID" value="CAE8603158.1"/>
    <property type="molecule type" value="Genomic_DNA"/>
</dbReference>
<dbReference type="Proteomes" id="UP000654075">
    <property type="component" value="Unassembled WGS sequence"/>
</dbReference>
<dbReference type="GO" id="GO:0007018">
    <property type="term" value="P:microtubule-based movement"/>
    <property type="evidence" value="ECO:0007669"/>
    <property type="project" value="InterPro"/>
</dbReference>
<dbReference type="AlphaFoldDB" id="A0A813EY58"/>
<dbReference type="Pfam" id="PF12774">
    <property type="entry name" value="AAA_6"/>
    <property type="match status" value="1"/>
</dbReference>
<gene>
    <name evidence="3" type="ORF">PGLA1383_LOCUS21377</name>
</gene>
<dbReference type="InterPro" id="IPR020084">
    <property type="entry name" value="NUDIX_hydrolase_CS"/>
</dbReference>
<dbReference type="InterPro" id="IPR026983">
    <property type="entry name" value="DHC"/>
</dbReference>
<accession>A0A813EY58</accession>
<dbReference type="GO" id="GO:0005524">
    <property type="term" value="F:ATP binding"/>
    <property type="evidence" value="ECO:0007669"/>
    <property type="project" value="InterPro"/>
</dbReference>
<dbReference type="InterPro" id="IPR043157">
    <property type="entry name" value="Dynein_AAA1S"/>
</dbReference>
<dbReference type="PANTHER" id="PTHR22878">
    <property type="entry name" value="DYNEIN HEAVY CHAIN 6, AXONEMAL-LIKE-RELATED"/>
    <property type="match status" value="1"/>
</dbReference>
<dbReference type="CDD" id="cd03426">
    <property type="entry name" value="NUDIX_CoAse_Nudt7"/>
    <property type="match status" value="1"/>
</dbReference>
<dbReference type="Pfam" id="PF00293">
    <property type="entry name" value="NUDIX"/>
    <property type="match status" value="1"/>
</dbReference>
<dbReference type="OrthoDB" id="424310at2759"/>
<dbReference type="SUPFAM" id="SSF55811">
    <property type="entry name" value="Nudix"/>
    <property type="match status" value="1"/>
</dbReference>
<keyword evidence="4" id="KW-1185">Reference proteome</keyword>
<dbReference type="Gene3D" id="3.90.79.10">
    <property type="entry name" value="Nucleoside Triphosphate Pyrophosphohydrolase"/>
    <property type="match status" value="1"/>
</dbReference>
<dbReference type="GO" id="GO:0051959">
    <property type="term" value="F:dynein light intermediate chain binding"/>
    <property type="evidence" value="ECO:0007669"/>
    <property type="project" value="InterPro"/>
</dbReference>
<proteinExistence type="predicted"/>
<dbReference type="InterPro" id="IPR035699">
    <property type="entry name" value="AAA_6"/>
</dbReference>
<keyword evidence="1" id="KW-0378">Hydrolase</keyword>
<evidence type="ECO:0000313" key="4">
    <source>
        <dbReference type="Proteomes" id="UP000654075"/>
    </source>
</evidence>
<feature type="domain" description="Nudix hydrolase" evidence="2">
    <location>
        <begin position="31"/>
        <end position="179"/>
    </location>
</feature>
<dbReference type="PROSITE" id="PS00893">
    <property type="entry name" value="NUDIX_BOX"/>
    <property type="match status" value="1"/>
</dbReference>
<sequence length="492" mass="53447">MAGRRPPALRAALDAWLSARRPLAPQAPSGGQRRASVALILRPSPQDSCGLDVLFILRAANRRDPWSGHVALPGGRQEPGETDEETAVRETREEVGLDLADQACFQCLGRMTGDVEAGSKQKSLPVSCFGFLAKPGSLLATPSLDASEVAACAWAPLGALLAENAVRPHELELRRFLLFSARRPALISALLELPQRVWPAGLASVGWPAIDLPVVDLVFADQPVGQAPGSGQTNFMLWGLTLRILCNILMEWKLLEKPLSLTHPPVFGLQLKRRFPSWWQDLLFSGLDRGSRWVRPQEEGSLQPLLKAQLAVLNSLLVGMALGGAVALGSGLRQQAANAASKWPAVSEIAAADQRLASELNPGYLGRSELPEGLKALFRPITVMVPDFMLIMENMFMSEGFLDAKMLALKFATLYALNKELPVLSVLVVAGSFKRADPSLAEQAVLMRSLRDTNVAKIEGDDLKIFCGLLSDLFPGIEVPRLLRSIPIRFPF</sequence>
<dbReference type="GO" id="GO:0010945">
    <property type="term" value="F:coenzyme A diphosphatase activity"/>
    <property type="evidence" value="ECO:0007669"/>
    <property type="project" value="InterPro"/>
</dbReference>
<dbReference type="PROSITE" id="PS51462">
    <property type="entry name" value="NUDIX"/>
    <property type="match status" value="1"/>
</dbReference>
<reference evidence="3" key="1">
    <citation type="submission" date="2021-02" db="EMBL/GenBank/DDBJ databases">
        <authorList>
            <person name="Dougan E. K."/>
            <person name="Rhodes N."/>
            <person name="Thang M."/>
            <person name="Chan C."/>
        </authorList>
    </citation>
    <scope>NUCLEOTIDE SEQUENCE</scope>
</reference>
<dbReference type="Gene3D" id="1.10.8.710">
    <property type="match status" value="1"/>
</dbReference>
<evidence type="ECO:0000313" key="3">
    <source>
        <dbReference type="EMBL" id="CAE8603158.1"/>
    </source>
</evidence>
<protein>
    <recommendedName>
        <fullName evidence="2">Nudix hydrolase domain-containing protein</fullName>
    </recommendedName>
</protein>